<dbReference type="SUPFAM" id="SSF52540">
    <property type="entry name" value="P-loop containing nucleoside triphosphate hydrolases"/>
    <property type="match status" value="1"/>
</dbReference>
<reference evidence="5" key="1">
    <citation type="submission" date="2021-01" db="EMBL/GenBank/DDBJ databases">
        <authorList>
            <person name="Corre E."/>
            <person name="Pelletier E."/>
            <person name="Niang G."/>
            <person name="Scheremetjew M."/>
            <person name="Finn R."/>
            <person name="Kale V."/>
            <person name="Holt S."/>
            <person name="Cochrane G."/>
            <person name="Meng A."/>
            <person name="Brown T."/>
            <person name="Cohen L."/>
        </authorList>
    </citation>
    <scope>NUCLEOTIDE SEQUENCE</scope>
    <source>
        <strain evidence="5">CCMP3105</strain>
    </source>
</reference>
<dbReference type="PANTHER" id="PTHR12169">
    <property type="entry name" value="ATPASE N2B"/>
    <property type="match status" value="1"/>
</dbReference>
<dbReference type="PANTHER" id="PTHR12169:SF29">
    <property type="entry name" value="AFG1-LIKE ATPASE FAMILY PROTEIN"/>
    <property type="match status" value="1"/>
</dbReference>
<dbReference type="InterPro" id="IPR027417">
    <property type="entry name" value="P-loop_NTPase"/>
</dbReference>
<dbReference type="InterPro" id="IPR005654">
    <property type="entry name" value="ATPase_AFG1-like"/>
</dbReference>
<keyword evidence="2" id="KW-0547">Nucleotide-binding</keyword>
<organism evidence="5">
    <name type="scientific">Alexandrium monilatum</name>
    <dbReference type="NCBI Taxonomy" id="311494"/>
    <lineage>
        <taxon>Eukaryota</taxon>
        <taxon>Sar</taxon>
        <taxon>Alveolata</taxon>
        <taxon>Dinophyceae</taxon>
        <taxon>Gonyaulacales</taxon>
        <taxon>Pyrocystaceae</taxon>
        <taxon>Alexandrium</taxon>
    </lineage>
</organism>
<evidence type="ECO:0008006" key="6">
    <source>
        <dbReference type="Google" id="ProtNLM"/>
    </source>
</evidence>
<name>A0A7S4S251_9DINO</name>
<dbReference type="Pfam" id="PF03969">
    <property type="entry name" value="AFG1_ATPase"/>
    <property type="match status" value="1"/>
</dbReference>
<feature type="region of interest" description="Disordered" evidence="4">
    <location>
        <begin position="115"/>
        <end position="177"/>
    </location>
</feature>
<dbReference type="NCBIfam" id="NF040713">
    <property type="entry name" value="ZapE"/>
    <property type="match status" value="1"/>
</dbReference>
<dbReference type="AlphaFoldDB" id="A0A7S4S251"/>
<feature type="compositionally biased region" description="Low complexity" evidence="4">
    <location>
        <begin position="128"/>
        <end position="160"/>
    </location>
</feature>
<dbReference type="EMBL" id="HBNR01061828">
    <property type="protein sequence ID" value="CAE4631458.1"/>
    <property type="molecule type" value="Transcribed_RNA"/>
</dbReference>
<protein>
    <recommendedName>
        <fullName evidence="6">AAA+ ATPase domain-containing protein</fullName>
    </recommendedName>
</protein>
<dbReference type="GO" id="GO:0005524">
    <property type="term" value="F:ATP binding"/>
    <property type="evidence" value="ECO:0007669"/>
    <property type="project" value="UniProtKB-KW"/>
</dbReference>
<evidence type="ECO:0000256" key="3">
    <source>
        <dbReference type="ARBA" id="ARBA00022840"/>
    </source>
</evidence>
<dbReference type="GO" id="GO:0005739">
    <property type="term" value="C:mitochondrion"/>
    <property type="evidence" value="ECO:0007669"/>
    <property type="project" value="TreeGrafter"/>
</dbReference>
<comment type="similarity">
    <text evidence="1">Belongs to the AFG1 ATPase family.</text>
</comment>
<evidence type="ECO:0000313" key="5">
    <source>
        <dbReference type="EMBL" id="CAE4631458.1"/>
    </source>
</evidence>
<gene>
    <name evidence="5" type="ORF">AMON00008_LOCUS43574</name>
</gene>
<keyword evidence="3" id="KW-0067">ATP-binding</keyword>
<evidence type="ECO:0000256" key="2">
    <source>
        <dbReference type="ARBA" id="ARBA00022741"/>
    </source>
</evidence>
<evidence type="ECO:0000256" key="4">
    <source>
        <dbReference type="SAM" id="MobiDB-lite"/>
    </source>
</evidence>
<sequence length="533" mass="56938">MIRATAPGRALRRLLRPVCRPAASDAAAAGAEGGLPAAYASRVASGQLEDDDIQRKVVQFLTASLKQAVAASAGEGGGRPSGWAWPTQTLGAGAAAAEEDRRRVAAYTAQMAAENARRARAQRGDGEATPSRVASSSAATTPAAPAASSAPASSTAAPSTEARPRPKPPRQSVYMHGPVGTGKTMLLDLFHGNSREAGLRVLRKHFYEFMLSLHQQIHEIEEERPVEVAANRLADSVDVLCFDEFQITDIQDAAILPRLFEVLFLRGVVVVMTSNTAPQLLYSGGLNRHVHLPAFISLLAEHCTVLGLGGPGGRHAVDYRRRAEAAEAAELAEDAEGAFLCGPDAEHLLRERWSRLLGSGTAAARELALPMGRRISLPEATGDACLVTFQELCGKERGEADFLTLAGSFSTVLLSGVPRFGSLESADEVKRFVKLLDVFYDRRVRLVLAAATPPGELFDGVRKEVAQSNAGDLAWRTALYSADGKAGMSPSAVGTLCEAVRATERAESRLREMRTRRYWQSCASERAGESAEE</sequence>
<evidence type="ECO:0000256" key="1">
    <source>
        <dbReference type="ARBA" id="ARBA00010322"/>
    </source>
</evidence>
<dbReference type="GO" id="GO:0016887">
    <property type="term" value="F:ATP hydrolysis activity"/>
    <property type="evidence" value="ECO:0007669"/>
    <property type="project" value="InterPro"/>
</dbReference>
<dbReference type="Gene3D" id="3.40.50.300">
    <property type="entry name" value="P-loop containing nucleotide triphosphate hydrolases"/>
    <property type="match status" value="1"/>
</dbReference>
<accession>A0A7S4S251</accession>
<proteinExistence type="inferred from homology"/>